<feature type="compositionally biased region" description="Polar residues" evidence="4">
    <location>
        <begin position="215"/>
        <end position="226"/>
    </location>
</feature>
<dbReference type="CDD" id="cd04020">
    <property type="entry name" value="C2B_SLP_1-2-3-4"/>
    <property type="match status" value="1"/>
</dbReference>
<feature type="region of interest" description="Disordered" evidence="4">
    <location>
        <begin position="2473"/>
        <end position="2613"/>
    </location>
</feature>
<evidence type="ECO:0000313" key="7">
    <source>
        <dbReference type="Proteomes" id="UP001487740"/>
    </source>
</evidence>
<feature type="compositionally biased region" description="Low complexity" evidence="4">
    <location>
        <begin position="1880"/>
        <end position="1897"/>
    </location>
</feature>
<dbReference type="PANTHER" id="PTHR45716">
    <property type="entry name" value="BITESIZE, ISOFORM I"/>
    <property type="match status" value="1"/>
</dbReference>
<dbReference type="Pfam" id="PF00168">
    <property type="entry name" value="C2"/>
    <property type="match status" value="2"/>
</dbReference>
<feature type="compositionally biased region" description="Low complexity" evidence="4">
    <location>
        <begin position="689"/>
        <end position="702"/>
    </location>
</feature>
<feature type="compositionally biased region" description="Basic and acidic residues" evidence="4">
    <location>
        <begin position="3097"/>
        <end position="3109"/>
    </location>
</feature>
<dbReference type="Gene3D" id="3.30.40.10">
    <property type="entry name" value="Zinc/RING finger domain, C3HC4 (zinc finger)"/>
    <property type="match status" value="1"/>
</dbReference>
<dbReference type="SUPFAM" id="SSF49562">
    <property type="entry name" value="C2 domain (Calcium/lipid-binding domain, CaLB)"/>
    <property type="match status" value="2"/>
</dbReference>
<sequence>MSRLKTELSWLRRRGAVRADDDEEAARACGRCKAELGVIINRGAACRACRKRVCKQCREYTNSGRDWVCIVCHKHIEIQLASGEWMNEFVRRPSRRRENNVYVPPTDVVKRSLIKRSWTISRSDLREDGTQRDFSAYPSSGGRTSPEPRTPDGRPAAPHHRARQHRPPADENEPPWDDTHSSARRPPPRRYSMSSLDAVVAAPRHPKGPAPSPPQEHQSGQDTTDNGYIALHPSVPYLRIAPKRRLLPEVPNQTYGTSERPSTLPRNLRRSREDRHSSNNAQLSPLAAHDPARFHSMPRTRSRSPSGPGRGRSEPSRRAASPVAPLRENLGLGGYVSSGPVTSTPINHDPGIGARRGGLSPPMAAPRDLSRHPANGRPPDQTAANLRRLPQSPGQGVTRIIEIEMEGEGSLAPPSRAPASRTNSAVSSSSRSSDHNEGEREGHRGFTKVSRSHVSSSPDSRSLLAPSMHMPQPRQLSSTPLRQAASSPLLLSNQSSSSLAHSRPSASMNGLNSGYATTGRPKKPSHNQAGVRRSRSFQVGSGKVDEDSPSLLCKDALSGQVARYVRELEKGIQMTVENMMPKKHQLLHGEHLKRPSSPSKDSSHSGRRVILERRPKERRPASSPSDASDGTTKLEFDDRSSGRHSDNSSSHRHSDTASDIVLDAEKIQPEGDDYKLVFISSDSSKDSELNSSIDSDTSGSPSRRVSSAVNDSDNSGFIDESDWDYFESQAGRQRKSRGTAPRATTPARVDASVMTDGEYLSGGGSEGEDSEAELSLRVPSPASSPSHLRHDSGVSTESPETDDTATTPVPPQALLVPLSAMDTKDIHAMLLQTEVVQAEAQALQAALMGAFTPTEPALSAVTGGRWFRQNNSTRTAAERPGSELPCHGQACEEGSHHDSPALREYRKRVLTEIQNYYGVNPGSAGAGRGRPYTQHRPRPATDAPPTPLSRLSYQRRAKPTREARGADTSVRAAPAAAGASVRKFSRDICIQTDPDPAVLTSTCEEEPLSPKLQEHTPPPPPPPARPLRASSRRSPATQGAAPPAVTKDTQRSPQGYTASRGRGGGDGGVSVEDGGGGGGRGREGVKPLSPQLPHPPTFHLHLTLSRETSVAHPSDSETDERLAENSSCVSSDLGGESASDFEYKDEGSERAECVGRKVKAKNDREDGGICVLETEGSGEHGGRGGGKEKASWSPRIAAANTTHSPPSTRPPPPPPQPSSTTTMSAARPPQVVFGQEELHPAGNGDLDAHERVIQVEDASQTPASSSPSSSPFFLRFEKGVESHSHSSSTSEGEDTDEDVHVSRSYNITREDGDSGSEAGHSTAEDEAVPGIFQATEMDSDSSSSSGDSDTDEDKHVSKKYNLTRSSSSDSEFAKSDTDSPRELAACAAAGEEQHPVEAVNPDVSLEVVEEVGFGEEDLSEGEEDELAVEAINQQVCDLTLNDTVILAESEQERKGEEAFPVPQAVQDTQEEGRVDKTDGVEKCSSEKTESESECVSSSVQAGEADPSEGGSGEASGVLAAGGGDGGAACVGEEVCAGRTSETVQEKCDSCEVVEVVLSEEIQKCSDENKCDDCGSVGEAESLVLNNVVSSDEGGAKSEATASPEAPAVMPETAAQPDTAPRAEDTNPVREDEVELVATADFEQTDETVVTTEAATTCQESAVTADRALSSEAAAAQERKEQPVSSPEAAQQELDPSTEKETLQSPIKEENAQDAPPSGETPVIPEDDKQPPETPLGLDGETDGADVEERKEEEGKGTPSQGSSVPGYPSESEELFLGESEGLESGAESKAVAAVGPGKSSESTGTSADTGSEQVEHSGSALNGGHTAVTHDSHAGPHASPVAPHSESIVTRETAESAPSGEVNEQPKDDILECGDTKVKASLSGEGESSESGHASAGESEEEGDDPGNVVKINVTEGHDSQLEDDGVCIPVSVVGREGAGQEVTRFAVRRVRSPEIVSRHTPLVPSRLAKRSSSSDGVSSSSDIDRSDADASDSADTVVEGGKLHAKLRRFAQQQRRHDHDDKGRDSDGPSSADSVLHGADSESQCSDNSEEGNLVSIVSVGDEDDHSNRLASQGRIYIRSDSTDSDVQIKPTCIVVTGSSGAESGEDLDVDAEGQNKERNIKNDGNDVTILEVTSDVRRGHVMSVHVTSPDSSRSASPARRSQVSELQSMILATRERQQQFRLLPTESSSSLANYFTLTLGTDSPHAPRRLNKTPEIRRRKIDRPEAVESPHTASPTSPAQTPDHSEGDLLAYEEHHGIDISEEYISHPQECDSWEEGDRAVSFPDEVEFDEDVSFDETNQSFIEGDEFDGEDIYMDREVEGRFDSIEDGESLNSESNYSESSGDEACDREDELRGYYNRAIDFTLHTIIEESCEESDYERKPREEESLQADPSELEKYFYFGLGNGPAESKKYANEESEYSDTFSETSSSIFSEGVDIDKYDEEADPAELASSRLEKYFLTEFMFKRQSSIRSMGEDSELHTDESGSVGSDSEGSPSPEQPRKKVVMRRPRGFRTGVANRCLVGGGDRYDGAPSDGSHHSEGDDVDRTMVSGEDEASTESEETAFDKGDGQFDTIKRRKKKKNSGEYSDKKSDSDKSELKVVEQQHDMEQKEELCELKNAEALKSLMHDGEKVTKRVTIDFDKDLRERGDERMEKEGDLSDRKYQSRDSGFIGSSDDLLKDKPEDTRDQKGRSSSESSVDDGEGSSKRIDSLQVASSKGGEHKGDSFDNDSNNNKSETEERSSGDGKVSRSSTGSSVDLTPFCPDKMRSKICRKDSFNNWSSDEETNMMMNKMRAFFKTMISNNREAPKGQRVKPPQLLAFEAKLTNLMKTVPGINDEQVKEIVEYLSSEDTWSDSYDSSDYTSSDLEGAYALLDQADPEMRSDLQEQISASCQQIIQKFDQSREPSDTDSAHSLTRSESSEDASPSSKDTVFVYQRLMSSISRLKPDSDRGSIGSGSQGASPPLLAKVMHHIGNRLVALMHEVSGGSENGDDDSLSGGHPVTSSPKVPLFLPRKHKSVDSISDSSIDKSSLTSTSFESEDSPTDTEQSPESDPGTPKARSQRQGHGPLSIISERSSAEDFTSLESQRTVFASHDSPRHQIRPDAARPHLSTSSERSLEERGVTNIQYFVTEGSNNEVEVWQSVTIDEDKFDAREHHGVPRARRSARRQETRKAKSHMSLEKIHQEEVKATGERSESLGDLLDRVRSSEFSSSYEQLDSDSTLKASDSLDRHIGSSSSNIRLNASSRGSLTTSSRGSLAASSRGSLNAGSRGSLQGSSGPEEEEEKKPKKLNFFRYARRSSMPDTSKDRMSPEVRSTTLPRSNPTQVASTASLPRSQFALLNKTPPSVTTSSHTTVSSPTSTLERLVGTPSSGPRSARYHAPGYRPPPPGTAPKRTVSTPGLSSFRKDTFGSWTRQDETSVGGEDSGGGGGGGGGGGAGGGGEMSTTPGGGGGGGGGVGLKSGSPSPLVGSVGRISGRDSVASLTSSTDTSCFTHPDEDIERLLQLNEKKISSLTPLGSRSESMASVCSAGAEGRYGTVIIRGEIELGLQYNYKEGQLEVHVAQCRDLAAVDTKRNRSDPYVKVYLLPDKSKSGKRKTKVKKHTLNPVFEEILKFSTTMSELESRTLWVSVWHSDMFGRNDFLGEVVISLADTVFDDVSPKWYPLQDRMEPLEELSYSPRGDLILALKFVPPDAVSSKKARRSRGALHVLVKEAKSLAAVRPHGTADPICKGLLLPEKGKASKQKTSVCRKTLNPTWNHTLVFDDTSLQELTERALELSVWDHDRLGPSHFLGGCRLSLGKGKHGGRPVEWMEAAGMEVKLWEQMLDRPNLWVEGSIMLRPTMDKPIYSSSMTE</sequence>
<feature type="compositionally biased region" description="Basic and acidic residues" evidence="4">
    <location>
        <begin position="2214"/>
        <end position="2230"/>
    </location>
</feature>
<feature type="compositionally biased region" description="Basic and acidic residues" evidence="4">
    <location>
        <begin position="2476"/>
        <end position="2486"/>
    </location>
</feature>
<dbReference type="Pfam" id="PF02318">
    <property type="entry name" value="FYVE_2"/>
    <property type="match status" value="1"/>
</dbReference>
<dbReference type="FunFam" id="2.60.40.150:FF:000006">
    <property type="entry name" value="Synaptotagmin-like 5, isoform CRA_a"/>
    <property type="match status" value="1"/>
</dbReference>
<dbReference type="Gene3D" id="2.60.40.150">
    <property type="entry name" value="C2 domain"/>
    <property type="match status" value="2"/>
</dbReference>
<dbReference type="Proteomes" id="UP001487740">
    <property type="component" value="Unassembled WGS sequence"/>
</dbReference>
<evidence type="ECO:0000256" key="1">
    <source>
        <dbReference type="ARBA" id="ARBA00004370"/>
    </source>
</evidence>
<feature type="compositionally biased region" description="Basic residues" evidence="4">
    <location>
        <begin position="2505"/>
        <end position="2514"/>
    </location>
</feature>
<feature type="compositionally biased region" description="Polar residues" evidence="4">
    <location>
        <begin position="703"/>
        <end position="715"/>
    </location>
</feature>
<feature type="region of interest" description="Disordered" evidence="4">
    <location>
        <begin position="2987"/>
        <end position="3124"/>
    </location>
</feature>
<evidence type="ECO:0000313" key="6">
    <source>
        <dbReference type="EMBL" id="KAK8398453.1"/>
    </source>
</evidence>
<comment type="caution">
    <text evidence="6">The sequence shown here is derived from an EMBL/GenBank/DDBJ whole genome shotgun (WGS) entry which is preliminary data.</text>
</comment>
<keyword evidence="7" id="KW-1185">Reference proteome</keyword>
<feature type="compositionally biased region" description="Polar residues" evidence="4">
    <location>
        <begin position="3316"/>
        <end position="3337"/>
    </location>
</feature>
<feature type="compositionally biased region" description="Basic and acidic residues" evidence="4">
    <location>
        <begin position="432"/>
        <end position="444"/>
    </location>
</feature>
<proteinExistence type="predicted"/>
<feature type="compositionally biased region" description="Gly residues" evidence="4">
    <location>
        <begin position="3426"/>
        <end position="3462"/>
    </location>
</feature>
<dbReference type="PANTHER" id="PTHR45716:SF2">
    <property type="entry name" value="BITESIZE, ISOFORM I"/>
    <property type="match status" value="1"/>
</dbReference>
<feature type="compositionally biased region" description="Basic and acidic residues" evidence="4">
    <location>
        <begin position="601"/>
        <end position="620"/>
    </location>
</feature>
<feature type="region of interest" description="Disordered" evidence="4">
    <location>
        <begin position="2412"/>
        <end position="2431"/>
    </location>
</feature>
<feature type="compositionally biased region" description="Pro residues" evidence="4">
    <location>
        <begin position="1016"/>
        <end position="1025"/>
    </location>
</feature>
<feature type="compositionally biased region" description="Basic and acidic residues" evidence="4">
    <location>
        <begin position="2903"/>
        <end position="2913"/>
    </location>
</feature>
<feature type="region of interest" description="Disordered" evidence="4">
    <location>
        <begin position="2628"/>
        <end position="2766"/>
    </location>
</feature>
<feature type="compositionally biased region" description="Low complexity" evidence="4">
    <location>
        <begin position="3237"/>
        <end position="3276"/>
    </location>
</feature>
<feature type="compositionally biased region" description="Basic and acidic residues" evidence="4">
    <location>
        <begin position="1746"/>
        <end position="1755"/>
    </location>
</feature>
<feature type="compositionally biased region" description="Low complexity" evidence="4">
    <location>
        <begin position="3346"/>
        <end position="3364"/>
    </location>
</feature>
<dbReference type="PROSITE" id="PS50004">
    <property type="entry name" value="C2"/>
    <property type="match status" value="2"/>
</dbReference>
<feature type="compositionally biased region" description="Basic and acidic residues" evidence="4">
    <location>
        <begin position="2628"/>
        <end position="2668"/>
    </location>
</feature>
<protein>
    <recommendedName>
        <fullName evidence="5">C2 domain-containing protein</fullName>
    </recommendedName>
</protein>
<name>A0AAW0UGN4_SCYPA</name>
<dbReference type="GO" id="GO:0042043">
    <property type="term" value="F:neurexin family protein binding"/>
    <property type="evidence" value="ECO:0007669"/>
    <property type="project" value="TreeGrafter"/>
</dbReference>
<dbReference type="SMART" id="SM00239">
    <property type="entry name" value="C2"/>
    <property type="match status" value="2"/>
</dbReference>
<feature type="compositionally biased region" description="Low complexity" evidence="4">
    <location>
        <begin position="2333"/>
        <end position="2343"/>
    </location>
</feature>
<feature type="compositionally biased region" description="Polar residues" evidence="4">
    <location>
        <begin position="2751"/>
        <end position="2760"/>
    </location>
</feature>
<dbReference type="InterPro" id="IPR001565">
    <property type="entry name" value="Synaptotagmin"/>
</dbReference>
<feature type="compositionally biased region" description="Low complexity" evidence="4">
    <location>
        <begin position="3022"/>
        <end position="3038"/>
    </location>
</feature>
<feature type="region of interest" description="Disordered" evidence="4">
    <location>
        <begin position="2147"/>
        <end position="2167"/>
    </location>
</feature>
<feature type="compositionally biased region" description="Gly residues" evidence="4">
    <location>
        <begin position="1509"/>
        <end position="1523"/>
    </location>
</feature>
<feature type="compositionally biased region" description="Polar residues" evidence="4">
    <location>
        <begin position="251"/>
        <end position="265"/>
    </location>
</feature>
<feature type="region of interest" description="Disordered" evidence="4">
    <location>
        <begin position="999"/>
        <end position="1394"/>
    </location>
</feature>
<feature type="compositionally biased region" description="Basic and acidic residues" evidence="4">
    <location>
        <begin position="1177"/>
        <end position="1190"/>
    </location>
</feature>
<keyword evidence="2" id="KW-0677">Repeat</keyword>
<feature type="compositionally biased region" description="Polar residues" evidence="4">
    <location>
        <begin position="3075"/>
        <end position="3092"/>
    </location>
</feature>
<dbReference type="SUPFAM" id="SSF57903">
    <property type="entry name" value="FYVE/PHD zinc finger"/>
    <property type="match status" value="1"/>
</dbReference>
<dbReference type="InterPro" id="IPR013083">
    <property type="entry name" value="Znf_RING/FYVE/PHD"/>
</dbReference>
<feature type="region of interest" description="Disordered" evidence="4">
    <location>
        <begin position="2200"/>
        <end position="2248"/>
    </location>
</feature>
<feature type="compositionally biased region" description="Low complexity" evidence="4">
    <location>
        <begin position="1646"/>
        <end position="1656"/>
    </location>
</feature>
<feature type="compositionally biased region" description="Basic and acidic residues" evidence="4">
    <location>
        <begin position="2585"/>
        <end position="2613"/>
    </location>
</feature>
<dbReference type="InterPro" id="IPR011011">
    <property type="entry name" value="Znf_FYVE_PHD"/>
</dbReference>
<feature type="compositionally biased region" description="Polar residues" evidence="4">
    <location>
        <begin position="622"/>
        <end position="631"/>
    </location>
</feature>
<feature type="region of interest" description="Disordered" evidence="4">
    <location>
        <begin position="1586"/>
        <end position="1925"/>
    </location>
</feature>
<feature type="compositionally biased region" description="Basic and acidic residues" evidence="4">
    <location>
        <begin position="2538"/>
        <end position="2549"/>
    </location>
</feature>
<feature type="compositionally biased region" description="Basic and acidic residues" evidence="4">
    <location>
        <begin position="1371"/>
        <end position="1381"/>
    </location>
</feature>
<feature type="region of interest" description="Disordered" evidence="4">
    <location>
        <begin position="1448"/>
        <end position="1523"/>
    </location>
</feature>
<feature type="compositionally biased region" description="Gly residues" evidence="4">
    <location>
        <begin position="1061"/>
        <end position="1079"/>
    </location>
</feature>
<feature type="region of interest" description="Disordered" evidence="4">
    <location>
        <begin position="124"/>
        <end position="229"/>
    </location>
</feature>
<feature type="compositionally biased region" description="Pro residues" evidence="4">
    <location>
        <begin position="1207"/>
        <end position="1217"/>
    </location>
</feature>
<feature type="compositionally biased region" description="Basic and acidic residues" evidence="4">
    <location>
        <begin position="1141"/>
        <end position="1167"/>
    </location>
</feature>
<feature type="compositionally biased region" description="Polar residues" evidence="4">
    <location>
        <begin position="2233"/>
        <end position="2244"/>
    </location>
</feature>
<feature type="compositionally biased region" description="Basic and acidic residues" evidence="4">
    <location>
        <begin position="1864"/>
        <end position="1878"/>
    </location>
</feature>
<dbReference type="EMBL" id="JARAKH010000012">
    <property type="protein sequence ID" value="KAK8398453.1"/>
    <property type="molecule type" value="Genomic_DNA"/>
</dbReference>
<evidence type="ECO:0000256" key="4">
    <source>
        <dbReference type="SAM" id="MobiDB-lite"/>
    </source>
</evidence>
<feature type="compositionally biased region" description="Basic and acidic residues" evidence="4">
    <location>
        <begin position="663"/>
        <end position="675"/>
    </location>
</feature>
<feature type="domain" description="C2" evidence="5">
    <location>
        <begin position="3681"/>
        <end position="3814"/>
    </location>
</feature>
<feature type="region of interest" description="Disordered" evidence="4">
    <location>
        <begin position="589"/>
        <end position="811"/>
    </location>
</feature>
<feature type="compositionally biased region" description="Low complexity" evidence="4">
    <location>
        <begin position="2487"/>
        <end position="2499"/>
    </location>
</feature>
<feature type="compositionally biased region" description="Low complexity" evidence="4">
    <location>
        <begin position="1972"/>
        <end position="1982"/>
    </location>
</feature>
<feature type="region of interest" description="Disordered" evidence="4">
    <location>
        <begin position="1947"/>
        <end position="2052"/>
    </location>
</feature>
<keyword evidence="3" id="KW-0472">Membrane</keyword>
<feature type="region of interest" description="Disordered" evidence="4">
    <location>
        <begin position="2376"/>
        <end position="2395"/>
    </location>
</feature>
<feature type="compositionally biased region" description="Basic and acidic residues" evidence="4">
    <location>
        <begin position="1620"/>
        <end position="1630"/>
    </location>
</feature>
<dbReference type="InterPro" id="IPR018247">
    <property type="entry name" value="EF_Hand_1_Ca_BS"/>
</dbReference>
<feature type="compositionally biased region" description="Basic residues" evidence="4">
    <location>
        <begin position="3290"/>
        <end position="3300"/>
    </location>
</feature>
<feature type="compositionally biased region" description="Polar residues" evidence="4">
    <location>
        <begin position="3210"/>
        <end position="3227"/>
    </location>
</feature>
<feature type="region of interest" description="Disordered" evidence="4">
    <location>
        <begin position="3154"/>
        <end position="3476"/>
    </location>
</feature>
<feature type="compositionally biased region" description="Low complexity" evidence="4">
    <location>
        <begin position="318"/>
        <end position="327"/>
    </location>
</feature>
<dbReference type="InterPro" id="IPR035892">
    <property type="entry name" value="C2_domain_sf"/>
</dbReference>
<dbReference type="InterPro" id="IPR000008">
    <property type="entry name" value="C2_dom"/>
</dbReference>
<feature type="region of interest" description="Disordered" evidence="4">
    <location>
        <begin position="2325"/>
        <end position="2351"/>
    </location>
</feature>
<dbReference type="GO" id="GO:0005886">
    <property type="term" value="C:plasma membrane"/>
    <property type="evidence" value="ECO:0007669"/>
    <property type="project" value="TreeGrafter"/>
</dbReference>
<feature type="region of interest" description="Disordered" evidence="4">
    <location>
        <begin position="2902"/>
        <end position="2932"/>
    </location>
</feature>
<feature type="compositionally biased region" description="Acidic residues" evidence="4">
    <location>
        <begin position="3040"/>
        <end position="3052"/>
    </location>
</feature>
<organism evidence="6 7">
    <name type="scientific">Scylla paramamosain</name>
    <name type="common">Mud crab</name>
    <dbReference type="NCBI Taxonomy" id="85552"/>
    <lineage>
        <taxon>Eukaryota</taxon>
        <taxon>Metazoa</taxon>
        <taxon>Ecdysozoa</taxon>
        <taxon>Arthropoda</taxon>
        <taxon>Crustacea</taxon>
        <taxon>Multicrustacea</taxon>
        <taxon>Malacostraca</taxon>
        <taxon>Eumalacostraca</taxon>
        <taxon>Eucarida</taxon>
        <taxon>Decapoda</taxon>
        <taxon>Pleocyemata</taxon>
        <taxon>Brachyura</taxon>
        <taxon>Eubrachyura</taxon>
        <taxon>Portunoidea</taxon>
        <taxon>Portunidae</taxon>
        <taxon>Portuninae</taxon>
        <taxon>Scylla</taxon>
    </lineage>
</organism>
<feature type="compositionally biased region" description="Basic and acidic residues" evidence="4">
    <location>
        <begin position="2679"/>
        <end position="2695"/>
    </location>
</feature>
<dbReference type="PRINTS" id="PR00399">
    <property type="entry name" value="SYNAPTOTAGMN"/>
</dbReference>
<feature type="compositionally biased region" description="Acidic residues" evidence="4">
    <location>
        <begin position="2554"/>
        <end position="2565"/>
    </location>
</feature>
<evidence type="ECO:0000259" key="5">
    <source>
        <dbReference type="PROSITE" id="PS50004"/>
    </source>
</evidence>
<feature type="compositionally biased region" description="Basic and acidic residues" evidence="4">
    <location>
        <begin position="1275"/>
        <end position="1284"/>
    </location>
</feature>
<feature type="compositionally biased region" description="Low complexity" evidence="4">
    <location>
        <begin position="1664"/>
        <end position="1675"/>
    </location>
</feature>
<dbReference type="CDD" id="cd15747">
    <property type="entry name" value="FYVE_Slp3_4_5"/>
    <property type="match status" value="1"/>
</dbReference>
<feature type="compositionally biased region" description="Low complexity" evidence="4">
    <location>
        <begin position="1026"/>
        <end position="1036"/>
    </location>
</feature>
<feature type="compositionally biased region" description="Low complexity" evidence="4">
    <location>
        <begin position="1776"/>
        <end position="1788"/>
    </location>
</feature>
<dbReference type="InterPro" id="IPR043567">
    <property type="entry name" value="SYTL1-5_C2B"/>
</dbReference>
<dbReference type="InterPro" id="IPR041282">
    <property type="entry name" value="FYVE_2"/>
</dbReference>
<feature type="compositionally biased region" description="Low complexity" evidence="4">
    <location>
        <begin position="452"/>
        <end position="467"/>
    </location>
</feature>
<feature type="compositionally biased region" description="Low complexity" evidence="4">
    <location>
        <begin position="2150"/>
        <end position="2163"/>
    </location>
</feature>
<comment type="subcellular location">
    <subcellularLocation>
        <location evidence="1">Membrane</location>
    </subcellularLocation>
</comment>
<accession>A0AAW0UGN4</accession>
<feature type="domain" description="C2" evidence="5">
    <location>
        <begin position="3543"/>
        <end position="3665"/>
    </location>
</feature>
<feature type="compositionally biased region" description="Basic and acidic residues" evidence="4">
    <location>
        <begin position="1470"/>
        <end position="1490"/>
    </location>
</feature>
<feature type="region of interest" description="Disordered" evidence="4">
    <location>
        <begin position="918"/>
        <end position="982"/>
    </location>
</feature>
<dbReference type="GO" id="GO:0070382">
    <property type="term" value="C:exocytic vesicle"/>
    <property type="evidence" value="ECO:0007669"/>
    <property type="project" value="TreeGrafter"/>
</dbReference>
<feature type="compositionally biased region" description="Low complexity" evidence="4">
    <location>
        <begin position="419"/>
        <end position="431"/>
    </location>
</feature>
<dbReference type="GO" id="GO:0006887">
    <property type="term" value="P:exocytosis"/>
    <property type="evidence" value="ECO:0007669"/>
    <property type="project" value="TreeGrafter"/>
</dbReference>
<feature type="compositionally biased region" description="Polar residues" evidence="4">
    <location>
        <begin position="1799"/>
        <end position="1812"/>
    </location>
</feature>
<feature type="compositionally biased region" description="Basic residues" evidence="4">
    <location>
        <begin position="157"/>
        <end position="166"/>
    </location>
</feature>
<feature type="compositionally biased region" description="Low complexity" evidence="4">
    <location>
        <begin position="484"/>
        <end position="507"/>
    </location>
</feature>
<feature type="region of interest" description="Disordered" evidence="4">
    <location>
        <begin position="249"/>
        <end position="550"/>
    </location>
</feature>
<feature type="region of interest" description="Disordered" evidence="4">
    <location>
        <begin position="2946"/>
        <end position="2965"/>
    </location>
</feature>
<feature type="compositionally biased region" description="Basic and acidic residues" evidence="4">
    <location>
        <begin position="1696"/>
        <end position="1710"/>
    </location>
</feature>
<dbReference type="CDD" id="cd08521">
    <property type="entry name" value="C2A_SLP"/>
    <property type="match status" value="1"/>
</dbReference>
<dbReference type="PROSITE" id="PS00018">
    <property type="entry name" value="EF_HAND_1"/>
    <property type="match status" value="1"/>
</dbReference>
<feature type="compositionally biased region" description="Basic and acidic residues" evidence="4">
    <location>
        <begin position="3169"/>
        <end position="3209"/>
    </location>
</feature>
<reference evidence="6 7" key="1">
    <citation type="submission" date="2023-03" db="EMBL/GenBank/DDBJ databases">
        <title>High-quality genome of Scylla paramamosain provides insights in environmental adaptation.</title>
        <authorList>
            <person name="Zhang L."/>
        </authorList>
    </citation>
    <scope>NUCLEOTIDE SEQUENCE [LARGE SCALE GENOMIC DNA]</scope>
    <source>
        <strain evidence="6">LZ_2023a</strain>
        <tissue evidence="6">Muscle</tissue>
    </source>
</reference>
<gene>
    <name evidence="6" type="ORF">O3P69_003955</name>
</gene>
<evidence type="ECO:0000256" key="2">
    <source>
        <dbReference type="ARBA" id="ARBA00022737"/>
    </source>
</evidence>
<feature type="compositionally biased region" description="Basic and acidic residues" evidence="4">
    <location>
        <begin position="2016"/>
        <end position="2028"/>
    </location>
</feature>
<feature type="compositionally biased region" description="Basic and acidic residues" evidence="4">
    <location>
        <begin position="2738"/>
        <end position="2750"/>
    </location>
</feature>
<feature type="compositionally biased region" description="Basic and acidic residues" evidence="4">
    <location>
        <begin position="632"/>
        <end position="646"/>
    </location>
</feature>
<feature type="compositionally biased region" description="Low complexity" evidence="4">
    <location>
        <begin position="3463"/>
        <end position="3475"/>
    </location>
</feature>
<evidence type="ECO:0000256" key="3">
    <source>
        <dbReference type="ARBA" id="ARBA00023136"/>
    </source>
</evidence>